<protein>
    <recommendedName>
        <fullName evidence="2">CBM20 domain-containing protein</fullName>
    </recommendedName>
</protein>
<sequence>MVIAVIVPRAFRSVLYFDAYCKVVIGCVFVCYCDQAALHQHQVIMALNSTFSNPTVHVFGTHVPKSAPHVSDTFSLSPIKACNFGLTKLVQNKGFLPLHAVPAKTMVELDNLVLQAQEPPKEPKVVNVTFQLHRICNYGEQYLVVGSDALFGSWDPAKAIPMAWSEGHVWTVSMGVPAGKFQFKYILKRKGGEIVWQPGPDRTLHTWEAMTKISVYEDWNTAQLQKVTEDNEVQNTNTTNTTEEEQVAHTDMELKMESEMPNMADNLNNSPKEKPKSKSPSQNKFLTSIFNKWQHTPRDKGKLNTLVK</sequence>
<dbReference type="InterPro" id="IPR013783">
    <property type="entry name" value="Ig-like_fold"/>
</dbReference>
<proteinExistence type="predicted"/>
<feature type="compositionally biased region" description="Polar residues" evidence="1">
    <location>
        <begin position="285"/>
        <end position="294"/>
    </location>
</feature>
<dbReference type="EMBL" id="QJKJ01014798">
    <property type="protein sequence ID" value="RDX63610.1"/>
    <property type="molecule type" value="Genomic_DNA"/>
</dbReference>
<dbReference type="FunFam" id="2.60.40.10:FF:000552">
    <property type="entry name" value="Related to glucoamylase"/>
    <property type="match status" value="1"/>
</dbReference>
<dbReference type="SMART" id="SM01065">
    <property type="entry name" value="CBM_2"/>
    <property type="match status" value="1"/>
</dbReference>
<feature type="domain" description="CBM20" evidence="2">
    <location>
        <begin position="120"/>
        <end position="221"/>
    </location>
</feature>
<dbReference type="AlphaFoldDB" id="A0A371EC47"/>
<dbReference type="PANTHER" id="PTHR15048:SF0">
    <property type="entry name" value="STARCH-BINDING DOMAIN-CONTAINING PROTEIN 1"/>
    <property type="match status" value="1"/>
</dbReference>
<dbReference type="PANTHER" id="PTHR15048">
    <property type="entry name" value="STARCH-BINDING DOMAIN-CONTAINING PROTEIN 1"/>
    <property type="match status" value="1"/>
</dbReference>
<evidence type="ECO:0000313" key="4">
    <source>
        <dbReference type="Proteomes" id="UP000257109"/>
    </source>
</evidence>
<organism evidence="3 4">
    <name type="scientific">Mucuna pruriens</name>
    <name type="common">Velvet bean</name>
    <name type="synonym">Dolichos pruriens</name>
    <dbReference type="NCBI Taxonomy" id="157652"/>
    <lineage>
        <taxon>Eukaryota</taxon>
        <taxon>Viridiplantae</taxon>
        <taxon>Streptophyta</taxon>
        <taxon>Embryophyta</taxon>
        <taxon>Tracheophyta</taxon>
        <taxon>Spermatophyta</taxon>
        <taxon>Magnoliopsida</taxon>
        <taxon>eudicotyledons</taxon>
        <taxon>Gunneridae</taxon>
        <taxon>Pentapetalae</taxon>
        <taxon>rosids</taxon>
        <taxon>fabids</taxon>
        <taxon>Fabales</taxon>
        <taxon>Fabaceae</taxon>
        <taxon>Papilionoideae</taxon>
        <taxon>50 kb inversion clade</taxon>
        <taxon>NPAAA clade</taxon>
        <taxon>indigoferoid/millettioid clade</taxon>
        <taxon>Phaseoleae</taxon>
        <taxon>Mucuna</taxon>
    </lineage>
</organism>
<dbReference type="Proteomes" id="UP000257109">
    <property type="component" value="Unassembled WGS sequence"/>
</dbReference>
<accession>A0A371EC47</accession>
<keyword evidence="4" id="KW-1185">Reference proteome</keyword>
<dbReference type="SUPFAM" id="SSF49452">
    <property type="entry name" value="Starch-binding domain-like"/>
    <property type="match status" value="1"/>
</dbReference>
<dbReference type="InterPro" id="IPR002044">
    <property type="entry name" value="CBM20"/>
</dbReference>
<evidence type="ECO:0000259" key="2">
    <source>
        <dbReference type="PROSITE" id="PS51166"/>
    </source>
</evidence>
<dbReference type="InterPro" id="IPR013784">
    <property type="entry name" value="Carb-bd-like_fold"/>
</dbReference>
<dbReference type="Gene3D" id="2.60.40.10">
    <property type="entry name" value="Immunoglobulins"/>
    <property type="match status" value="1"/>
</dbReference>
<name>A0A371EC47_MUCPR</name>
<feature type="region of interest" description="Disordered" evidence="1">
    <location>
        <begin position="262"/>
        <end position="308"/>
    </location>
</feature>
<dbReference type="GO" id="GO:2001070">
    <property type="term" value="F:starch binding"/>
    <property type="evidence" value="ECO:0007669"/>
    <property type="project" value="InterPro"/>
</dbReference>
<dbReference type="Pfam" id="PF00686">
    <property type="entry name" value="CBM_20"/>
    <property type="match status" value="1"/>
</dbReference>
<reference evidence="3" key="1">
    <citation type="submission" date="2018-05" db="EMBL/GenBank/DDBJ databases">
        <title>Draft genome of Mucuna pruriens seed.</title>
        <authorList>
            <person name="Nnadi N.E."/>
            <person name="Vos R."/>
            <person name="Hasami M.H."/>
            <person name="Devisetty U.K."/>
            <person name="Aguiy J.C."/>
        </authorList>
    </citation>
    <scope>NUCLEOTIDE SEQUENCE [LARGE SCALE GENOMIC DNA]</scope>
    <source>
        <strain evidence="3">JCA_2017</strain>
    </source>
</reference>
<comment type="caution">
    <text evidence="3">The sequence shown here is derived from an EMBL/GenBank/DDBJ whole genome shotgun (WGS) entry which is preliminary data.</text>
</comment>
<dbReference type="OrthoDB" id="550577at2759"/>
<dbReference type="PROSITE" id="PS51166">
    <property type="entry name" value="CBM20"/>
    <property type="match status" value="1"/>
</dbReference>
<feature type="non-terminal residue" evidence="3">
    <location>
        <position position="1"/>
    </location>
</feature>
<dbReference type="CDD" id="cd05467">
    <property type="entry name" value="CBM20"/>
    <property type="match status" value="1"/>
</dbReference>
<dbReference type="GO" id="GO:0016020">
    <property type="term" value="C:membrane"/>
    <property type="evidence" value="ECO:0007669"/>
    <property type="project" value="TreeGrafter"/>
</dbReference>
<gene>
    <name evidence="3" type="ORF">CR513_57939</name>
</gene>
<evidence type="ECO:0000313" key="3">
    <source>
        <dbReference type="EMBL" id="RDX63610.1"/>
    </source>
</evidence>
<dbReference type="STRING" id="157652.A0A371EC47"/>
<evidence type="ECO:0000256" key="1">
    <source>
        <dbReference type="SAM" id="MobiDB-lite"/>
    </source>
</evidence>